<dbReference type="Proteomes" id="UP000676853">
    <property type="component" value="Unassembled WGS sequence"/>
</dbReference>
<organism evidence="1 2">
    <name type="scientific">Tsukamurella paurometabola</name>
    <name type="common">Corynebacterium paurometabolum</name>
    <dbReference type="NCBI Taxonomy" id="2061"/>
    <lineage>
        <taxon>Bacteria</taxon>
        <taxon>Bacillati</taxon>
        <taxon>Actinomycetota</taxon>
        <taxon>Actinomycetes</taxon>
        <taxon>Mycobacteriales</taxon>
        <taxon>Tsukamurellaceae</taxon>
        <taxon>Tsukamurella</taxon>
    </lineage>
</organism>
<dbReference type="RefSeq" id="WP_212554347.1">
    <property type="nucleotide sequence ID" value="NZ_JAGXOE010000041.1"/>
</dbReference>
<comment type="caution">
    <text evidence="1">The sequence shown here is derived from an EMBL/GenBank/DDBJ whole genome shotgun (WGS) entry which is preliminary data.</text>
</comment>
<dbReference type="EMBL" id="JAGXOE010000041">
    <property type="protein sequence ID" value="MBS4102783.1"/>
    <property type="molecule type" value="Genomic_DNA"/>
</dbReference>
<gene>
    <name evidence="1" type="ORF">KFZ73_16250</name>
</gene>
<proteinExistence type="predicted"/>
<sequence>MITFKVKLGFGVRHDPAATSWMARGVALDLGDRLHLEFRLRQEWDPTWFGRSVERGGMFTGYTGCVGPLALVLDRRHLTYGEAVGAPPYLQDPALDWVIDEFDHSFNALAIASLKYHCDWSICDIGEERRAEFHQLIERLEEPMPGYTEEEQAVFDAAGPRFPEVEVGGSVTMRPSTPAEQAAHEAWRARVNEWEQRIDQARRGFVGVMRYLWS</sequence>
<keyword evidence="2" id="KW-1185">Reference proteome</keyword>
<evidence type="ECO:0000313" key="2">
    <source>
        <dbReference type="Proteomes" id="UP000676853"/>
    </source>
</evidence>
<accession>A0ABS5NFR5</accession>
<reference evidence="1 2" key="1">
    <citation type="submission" date="2021-04" db="EMBL/GenBank/DDBJ databases">
        <title>Whole genome sequence analysis of a thiophenic sulfur metabolizing bacteria.</title>
        <authorList>
            <person name="Akhtar N."/>
            <person name="Akram J."/>
            <person name="Aslam A."/>
        </authorList>
    </citation>
    <scope>NUCLEOTIDE SEQUENCE [LARGE SCALE GENOMIC DNA]</scope>
    <source>
        <strain evidence="1 2">3OW</strain>
    </source>
</reference>
<name>A0ABS5NFR5_TSUPA</name>
<evidence type="ECO:0000313" key="1">
    <source>
        <dbReference type="EMBL" id="MBS4102783.1"/>
    </source>
</evidence>
<protein>
    <submittedName>
        <fullName evidence="1">Uncharacterized protein</fullName>
    </submittedName>
</protein>